<dbReference type="Proteomes" id="UP001646157">
    <property type="component" value="Unassembled WGS sequence"/>
</dbReference>
<keyword evidence="1" id="KW-0687">Ribonucleoprotein</keyword>
<keyword evidence="1" id="KW-0689">Ribosomal protein</keyword>
<proteinExistence type="predicted"/>
<keyword evidence="2" id="KW-1185">Reference proteome</keyword>
<evidence type="ECO:0000313" key="1">
    <source>
        <dbReference type="EMBL" id="MBM7583491.1"/>
    </source>
</evidence>
<sequence length="72" mass="8601">MNYNGQIISEIGQINNYSMLLDNRWFHFKIDIDTETQQNMWSNGCENPKMRNQLKTLPPSIHVIIYERETNI</sequence>
<comment type="caution">
    <text evidence="1">The sequence shown here is derived from an EMBL/GenBank/DDBJ whole genome shotgun (WGS) entry which is preliminary data.</text>
</comment>
<dbReference type="EMBL" id="JAFBDZ010000001">
    <property type="protein sequence ID" value="MBM7583491.1"/>
    <property type="molecule type" value="Genomic_DNA"/>
</dbReference>
<dbReference type="GO" id="GO:0005840">
    <property type="term" value="C:ribosome"/>
    <property type="evidence" value="ECO:0007669"/>
    <property type="project" value="UniProtKB-KW"/>
</dbReference>
<name>A0ABS2N6L0_9BACI</name>
<reference evidence="1 2" key="1">
    <citation type="submission" date="2021-01" db="EMBL/GenBank/DDBJ databases">
        <title>Genomic Encyclopedia of Type Strains, Phase IV (KMG-IV): sequencing the most valuable type-strain genomes for metagenomic binning, comparative biology and taxonomic classification.</title>
        <authorList>
            <person name="Goeker M."/>
        </authorList>
    </citation>
    <scope>NUCLEOTIDE SEQUENCE [LARGE SCALE GENOMIC DNA]</scope>
    <source>
        <strain evidence="1 2">DSM 24834</strain>
    </source>
</reference>
<organism evidence="1 2">
    <name type="scientific">Rossellomorea pakistanensis</name>
    <dbReference type="NCBI Taxonomy" id="992288"/>
    <lineage>
        <taxon>Bacteria</taxon>
        <taxon>Bacillati</taxon>
        <taxon>Bacillota</taxon>
        <taxon>Bacilli</taxon>
        <taxon>Bacillales</taxon>
        <taxon>Bacillaceae</taxon>
        <taxon>Rossellomorea</taxon>
    </lineage>
</organism>
<evidence type="ECO:0000313" key="2">
    <source>
        <dbReference type="Proteomes" id="UP001646157"/>
    </source>
</evidence>
<gene>
    <name evidence="1" type="ORF">JOC86_000028</name>
</gene>
<accession>A0ABS2N6L0</accession>
<protein>
    <submittedName>
        <fullName evidence="1">Ribosomal protein L31E</fullName>
    </submittedName>
</protein>